<evidence type="ECO:0000313" key="3">
    <source>
        <dbReference type="Proteomes" id="UP000020561"/>
    </source>
</evidence>
<organism evidence="2 3">
    <name type="scientific">Mycobacterium kansasii 662</name>
    <dbReference type="NCBI Taxonomy" id="1299326"/>
    <lineage>
        <taxon>Bacteria</taxon>
        <taxon>Bacillati</taxon>
        <taxon>Actinomycetota</taxon>
        <taxon>Actinomycetes</taxon>
        <taxon>Mycobacteriales</taxon>
        <taxon>Mycobacteriaceae</taxon>
        <taxon>Mycobacterium</taxon>
    </lineage>
</organism>
<evidence type="ECO:0000313" key="2">
    <source>
        <dbReference type="EMBL" id="EUA21019.1"/>
    </source>
</evidence>
<dbReference type="AlphaFoldDB" id="X7ZNV1"/>
<gene>
    <name evidence="2" type="ORF">I545_0114</name>
</gene>
<dbReference type="EMBL" id="JAOA01000001">
    <property type="protein sequence ID" value="EUA21019.1"/>
    <property type="molecule type" value="Genomic_DNA"/>
</dbReference>
<name>X7ZNV1_MYCKA</name>
<accession>X7ZNV1</accession>
<proteinExistence type="predicted"/>
<feature type="region of interest" description="Disordered" evidence="1">
    <location>
        <begin position="43"/>
        <end position="94"/>
    </location>
</feature>
<evidence type="ECO:0000256" key="1">
    <source>
        <dbReference type="SAM" id="MobiDB-lite"/>
    </source>
</evidence>
<protein>
    <submittedName>
        <fullName evidence="2">Uncharacterized protein</fullName>
    </submittedName>
</protein>
<sequence>MMAVVRERIATIAAISVSAASATPTRRSTGVPLSASTLMYRVLGGSRTTPVAGTRDDGARARKNAESPGNSDGSGASPGPTAKSGPGLNPDPTQ</sequence>
<dbReference type="Proteomes" id="UP000020561">
    <property type="component" value="Unassembled WGS sequence"/>
</dbReference>
<reference evidence="2 3" key="1">
    <citation type="submission" date="2013-12" db="EMBL/GenBank/DDBJ databases">
        <authorList>
            <person name="Brown-Elliot B."/>
            <person name="Wallace R."/>
            <person name="Lenaerts A."/>
            <person name="Ordway D."/>
            <person name="DeGroote M.A."/>
            <person name="Parker T."/>
            <person name="Sizemore C."/>
            <person name="Tallon L.J."/>
            <person name="Sadzewicz L.K."/>
            <person name="Sengamalay N."/>
            <person name="Fraser C.M."/>
            <person name="Hine E."/>
            <person name="Shefchek K.A."/>
            <person name="Das S.P."/>
            <person name="Tettelin H."/>
        </authorList>
    </citation>
    <scope>NUCLEOTIDE SEQUENCE [LARGE SCALE GENOMIC DNA]</scope>
    <source>
        <strain evidence="2 3">662</strain>
    </source>
</reference>
<feature type="compositionally biased region" description="Basic and acidic residues" evidence="1">
    <location>
        <begin position="54"/>
        <end position="65"/>
    </location>
</feature>
<comment type="caution">
    <text evidence="2">The sequence shown here is derived from an EMBL/GenBank/DDBJ whole genome shotgun (WGS) entry which is preliminary data.</text>
</comment>